<protein>
    <submittedName>
        <fullName evidence="2">Uncharacterized protein</fullName>
    </submittedName>
</protein>
<feature type="compositionally biased region" description="Basic residues" evidence="1">
    <location>
        <begin position="59"/>
        <end position="70"/>
    </location>
</feature>
<comment type="caution">
    <text evidence="2">The sequence shown here is derived from an EMBL/GenBank/DDBJ whole genome shotgun (WGS) entry which is preliminary data.</text>
</comment>
<feature type="compositionally biased region" description="Basic and acidic residues" evidence="1">
    <location>
        <begin position="1"/>
        <end position="13"/>
    </location>
</feature>
<evidence type="ECO:0000313" key="3">
    <source>
        <dbReference type="Proteomes" id="UP000824469"/>
    </source>
</evidence>
<evidence type="ECO:0000313" key="2">
    <source>
        <dbReference type="EMBL" id="KAH9314855.1"/>
    </source>
</evidence>
<proteinExistence type="predicted"/>
<feature type="non-terminal residue" evidence="2">
    <location>
        <position position="1"/>
    </location>
</feature>
<dbReference type="EMBL" id="JAHRHJ020000005">
    <property type="protein sequence ID" value="KAH9314855.1"/>
    <property type="molecule type" value="Genomic_DNA"/>
</dbReference>
<reference evidence="2 3" key="1">
    <citation type="journal article" date="2021" name="Nat. Plants">
        <title>The Taxus genome provides insights into paclitaxel biosynthesis.</title>
        <authorList>
            <person name="Xiong X."/>
            <person name="Gou J."/>
            <person name="Liao Q."/>
            <person name="Li Y."/>
            <person name="Zhou Q."/>
            <person name="Bi G."/>
            <person name="Li C."/>
            <person name="Du R."/>
            <person name="Wang X."/>
            <person name="Sun T."/>
            <person name="Guo L."/>
            <person name="Liang H."/>
            <person name="Lu P."/>
            <person name="Wu Y."/>
            <person name="Zhang Z."/>
            <person name="Ro D.K."/>
            <person name="Shang Y."/>
            <person name="Huang S."/>
            <person name="Yan J."/>
        </authorList>
    </citation>
    <scope>NUCLEOTIDE SEQUENCE [LARGE SCALE GENOMIC DNA]</scope>
    <source>
        <strain evidence="2">Ta-2019</strain>
    </source>
</reference>
<evidence type="ECO:0000256" key="1">
    <source>
        <dbReference type="SAM" id="MobiDB-lite"/>
    </source>
</evidence>
<keyword evidence="3" id="KW-1185">Reference proteome</keyword>
<accession>A0AA38LAU0</accession>
<dbReference type="AlphaFoldDB" id="A0AA38LAU0"/>
<sequence>LEQHKGNEQKKDVVQLPSTPEKVKSRPQNIQEVKERSPSSKSSEEEEEEKEMEKSPSKLVRKSTRKRQPPKRYGYSPDY</sequence>
<organism evidence="2 3">
    <name type="scientific">Taxus chinensis</name>
    <name type="common">Chinese yew</name>
    <name type="synonym">Taxus wallichiana var. chinensis</name>
    <dbReference type="NCBI Taxonomy" id="29808"/>
    <lineage>
        <taxon>Eukaryota</taxon>
        <taxon>Viridiplantae</taxon>
        <taxon>Streptophyta</taxon>
        <taxon>Embryophyta</taxon>
        <taxon>Tracheophyta</taxon>
        <taxon>Spermatophyta</taxon>
        <taxon>Pinopsida</taxon>
        <taxon>Pinidae</taxon>
        <taxon>Conifers II</taxon>
        <taxon>Cupressales</taxon>
        <taxon>Taxaceae</taxon>
        <taxon>Taxus</taxon>
    </lineage>
</organism>
<name>A0AA38LAU0_TAXCH</name>
<gene>
    <name evidence="2" type="ORF">KI387_023482</name>
</gene>
<dbReference type="Proteomes" id="UP000824469">
    <property type="component" value="Unassembled WGS sequence"/>
</dbReference>
<feature type="region of interest" description="Disordered" evidence="1">
    <location>
        <begin position="1"/>
        <end position="79"/>
    </location>
</feature>